<sequence length="291" mass="32177">MITIITAVPGSGKTLYTIGRILKALDEGRAVYARIDGLQIEKVKPAPDDWRDTPEGSLVIYDEAQEIFPSNARPGPVTDERLTSMEVHRHTGHDLIFITQSPSFLHHHIRKLCGEHIHLYRPNGIQGANVYTWGFAVSDPNDRREQERADHYLWKFPKEHFKLYKSATIHTHKFRIPRKITVLLTLILLGACGVAYSLADGFKSMQLVEADSSAAAEGAGSAAPAPLPQSTFQWTHTPPVKPVAGCIESKRGCFCYDSSMTPLDLPLQQCRAIIQAPIPNMAMIGGKNGSN</sequence>
<keyword evidence="1" id="KW-0812">Transmembrane</keyword>
<dbReference type="OrthoDB" id="8809170at2"/>
<name>A0A1I6BZL1_9GAMM</name>
<keyword evidence="1" id="KW-0472">Membrane</keyword>
<evidence type="ECO:0000313" key="4">
    <source>
        <dbReference type="Proteomes" id="UP000242815"/>
    </source>
</evidence>
<evidence type="ECO:0000256" key="1">
    <source>
        <dbReference type="SAM" id="Phobius"/>
    </source>
</evidence>
<proteinExistence type="predicted"/>
<dbReference type="Gene3D" id="3.40.50.300">
    <property type="entry name" value="P-loop containing nucleotide triphosphate hydrolases"/>
    <property type="match status" value="1"/>
</dbReference>
<dbReference type="InterPro" id="IPR027417">
    <property type="entry name" value="P-loop_NTPase"/>
</dbReference>
<feature type="domain" description="Zona occludens toxin N-terminal" evidence="2">
    <location>
        <begin position="50"/>
        <end position="170"/>
    </location>
</feature>
<dbReference type="RefSeq" id="WP_090539978.1">
    <property type="nucleotide sequence ID" value="NZ_FOYD01000009.1"/>
</dbReference>
<evidence type="ECO:0000313" key="3">
    <source>
        <dbReference type="EMBL" id="SFQ86370.1"/>
    </source>
</evidence>
<organism evidence="3 4">
    <name type="scientific">Halopseudomonas formosensis</name>
    <dbReference type="NCBI Taxonomy" id="1002526"/>
    <lineage>
        <taxon>Bacteria</taxon>
        <taxon>Pseudomonadati</taxon>
        <taxon>Pseudomonadota</taxon>
        <taxon>Gammaproteobacteria</taxon>
        <taxon>Pseudomonadales</taxon>
        <taxon>Pseudomonadaceae</taxon>
        <taxon>Halopseudomonas</taxon>
    </lineage>
</organism>
<evidence type="ECO:0000259" key="2">
    <source>
        <dbReference type="Pfam" id="PF05707"/>
    </source>
</evidence>
<dbReference type="Pfam" id="PF05707">
    <property type="entry name" value="Zot"/>
    <property type="match status" value="2"/>
</dbReference>
<dbReference type="EMBL" id="FOYD01000009">
    <property type="protein sequence ID" value="SFQ86370.1"/>
    <property type="molecule type" value="Genomic_DNA"/>
</dbReference>
<feature type="transmembrane region" description="Helical" evidence="1">
    <location>
        <begin position="180"/>
        <end position="199"/>
    </location>
</feature>
<reference evidence="3 4" key="1">
    <citation type="submission" date="2016-10" db="EMBL/GenBank/DDBJ databases">
        <authorList>
            <person name="de Groot N.N."/>
        </authorList>
    </citation>
    <scope>NUCLEOTIDE SEQUENCE [LARGE SCALE GENOMIC DNA]</scope>
    <source>
        <strain evidence="3 4">JCM 18415</strain>
    </source>
</reference>
<dbReference type="InterPro" id="IPR008900">
    <property type="entry name" value="Zot_N"/>
</dbReference>
<accession>A0A1I6BZL1</accession>
<dbReference type="STRING" id="1002526.SAMN05216578_10987"/>
<dbReference type="Proteomes" id="UP000242815">
    <property type="component" value="Unassembled WGS sequence"/>
</dbReference>
<dbReference type="AlphaFoldDB" id="A0A1I6BZL1"/>
<keyword evidence="1" id="KW-1133">Transmembrane helix</keyword>
<protein>
    <submittedName>
        <fullName evidence="3">Zona occludens toxin, predicted ATPase</fullName>
    </submittedName>
</protein>
<feature type="domain" description="Zona occludens toxin N-terminal" evidence="2">
    <location>
        <begin position="1"/>
        <end position="44"/>
    </location>
</feature>
<gene>
    <name evidence="3" type="ORF">SAMN05216578_10987</name>
</gene>